<dbReference type="InterPro" id="IPR014710">
    <property type="entry name" value="RmlC-like_jellyroll"/>
</dbReference>
<dbReference type="EMBL" id="CP014841">
    <property type="protein sequence ID" value="AND69653.1"/>
    <property type="molecule type" value="Genomic_DNA"/>
</dbReference>
<evidence type="ECO:0000313" key="4">
    <source>
        <dbReference type="Proteomes" id="UP000077255"/>
    </source>
</evidence>
<reference evidence="3 4" key="1">
    <citation type="submission" date="2016-02" db="EMBL/GenBank/DDBJ databases">
        <title>Complete genome sequencing and analysis of ATSB10, Dyella thiooxydans isolated from rhizosphere soil of sunflower (Helianthus annuus L.).</title>
        <authorList>
            <person name="Lee Y."/>
            <person name="Hwangbo K."/>
            <person name="Chung H."/>
            <person name="Yoo J."/>
            <person name="Kim K.Y."/>
            <person name="Sa T.M."/>
            <person name="Um Y."/>
            <person name="Madhaiyan M."/>
        </authorList>
    </citation>
    <scope>NUCLEOTIDE SEQUENCE [LARGE SCALE GENOMIC DNA]</scope>
    <source>
        <strain evidence="3 4">ATSB10</strain>
    </source>
</reference>
<keyword evidence="1" id="KW-0479">Metal-binding</keyword>
<dbReference type="Pfam" id="PF07883">
    <property type="entry name" value="Cupin_2"/>
    <property type="match status" value="1"/>
</dbReference>
<gene>
    <name evidence="3" type="ORF">ATSB10_21990</name>
</gene>
<dbReference type="PANTHER" id="PTHR35848">
    <property type="entry name" value="OXALATE-BINDING PROTEIN"/>
    <property type="match status" value="1"/>
</dbReference>
<dbReference type="InterPro" id="IPR011051">
    <property type="entry name" value="RmlC_Cupin_sf"/>
</dbReference>
<dbReference type="KEGG" id="dtx:ATSB10_21990"/>
<dbReference type="GO" id="GO:0046872">
    <property type="term" value="F:metal ion binding"/>
    <property type="evidence" value="ECO:0007669"/>
    <property type="project" value="UniProtKB-KW"/>
</dbReference>
<feature type="domain" description="Cupin type-2" evidence="2">
    <location>
        <begin position="52"/>
        <end position="123"/>
    </location>
</feature>
<accession>A0A160N1H1</accession>
<dbReference type="Proteomes" id="UP000077255">
    <property type="component" value="Chromosome"/>
</dbReference>
<sequence>MSDAKPPVAIDAGDAPVRTGSGYPAPFAAQMGERLRRKLGDVFGLTAFGVNLARLGPGARSALRHAHQLEDEFVYILEGTPTLLTDAGETLLKPGMCAGFKAGTGDGHALVNRSDAEVLYLEIGARCAGETVDYPDVDLKGATLDGRWTYLHKDGTPY</sequence>
<dbReference type="STRING" id="445710.ATSB10_21990"/>
<name>A0A160N1H1_9GAMM</name>
<organism evidence="3 4">
    <name type="scientific">Dyella thiooxydans</name>
    <dbReference type="NCBI Taxonomy" id="445710"/>
    <lineage>
        <taxon>Bacteria</taxon>
        <taxon>Pseudomonadati</taxon>
        <taxon>Pseudomonadota</taxon>
        <taxon>Gammaproteobacteria</taxon>
        <taxon>Lysobacterales</taxon>
        <taxon>Rhodanobacteraceae</taxon>
        <taxon>Dyella</taxon>
    </lineage>
</organism>
<dbReference type="InterPro" id="IPR013096">
    <property type="entry name" value="Cupin_2"/>
</dbReference>
<dbReference type="AlphaFoldDB" id="A0A160N1H1"/>
<proteinExistence type="predicted"/>
<dbReference type="Gene3D" id="2.60.120.10">
    <property type="entry name" value="Jelly Rolls"/>
    <property type="match status" value="1"/>
</dbReference>
<keyword evidence="4" id="KW-1185">Reference proteome</keyword>
<dbReference type="CDD" id="cd02224">
    <property type="entry name" value="cupin_SPO2919-like"/>
    <property type="match status" value="1"/>
</dbReference>
<dbReference type="RefSeq" id="WP_063672700.1">
    <property type="nucleotide sequence ID" value="NZ_CP014841.1"/>
</dbReference>
<evidence type="ECO:0000259" key="2">
    <source>
        <dbReference type="Pfam" id="PF07883"/>
    </source>
</evidence>
<dbReference type="OrthoDB" id="116921at2"/>
<evidence type="ECO:0000313" key="3">
    <source>
        <dbReference type="EMBL" id="AND69653.1"/>
    </source>
</evidence>
<dbReference type="PANTHER" id="PTHR35848:SF9">
    <property type="entry name" value="SLL1358 PROTEIN"/>
    <property type="match status" value="1"/>
</dbReference>
<dbReference type="PATRIC" id="fig|445710.3.peg.2196"/>
<dbReference type="InterPro" id="IPR051610">
    <property type="entry name" value="GPI/OXD"/>
</dbReference>
<dbReference type="SUPFAM" id="SSF51182">
    <property type="entry name" value="RmlC-like cupins"/>
    <property type="match status" value="1"/>
</dbReference>
<protein>
    <recommendedName>
        <fullName evidence="2">Cupin type-2 domain-containing protein</fullName>
    </recommendedName>
</protein>
<evidence type="ECO:0000256" key="1">
    <source>
        <dbReference type="ARBA" id="ARBA00022723"/>
    </source>
</evidence>